<accession>A0A7R9QNZ3</accession>
<dbReference type="InterPro" id="IPR000504">
    <property type="entry name" value="RRM_dom"/>
</dbReference>
<keyword evidence="3" id="KW-0539">Nucleus</keyword>
<comment type="subcellular location">
    <subcellularLocation>
        <location evidence="1">Nucleus</location>
        <location evidence="1">Nucleolus</location>
    </subcellularLocation>
</comment>
<evidence type="ECO:0000256" key="5">
    <source>
        <dbReference type="SAM" id="MobiDB-lite"/>
    </source>
</evidence>
<dbReference type="Proteomes" id="UP000728032">
    <property type="component" value="Unassembled WGS sequence"/>
</dbReference>
<dbReference type="InterPro" id="IPR012677">
    <property type="entry name" value="Nucleotide-bd_a/b_plait_sf"/>
</dbReference>
<dbReference type="Pfam" id="PF00076">
    <property type="entry name" value="RRM_1"/>
    <property type="match status" value="1"/>
</dbReference>
<dbReference type="Gene3D" id="3.30.70.330">
    <property type="match status" value="1"/>
</dbReference>
<evidence type="ECO:0000313" key="8">
    <source>
        <dbReference type="Proteomes" id="UP000728032"/>
    </source>
</evidence>
<dbReference type="EMBL" id="CAJPVJ010004586">
    <property type="protein sequence ID" value="CAG2168744.1"/>
    <property type="molecule type" value="Genomic_DNA"/>
</dbReference>
<reference evidence="7" key="1">
    <citation type="submission" date="2020-11" db="EMBL/GenBank/DDBJ databases">
        <authorList>
            <person name="Tran Van P."/>
        </authorList>
    </citation>
    <scope>NUCLEOTIDE SEQUENCE</scope>
</reference>
<name>A0A7R9QNZ3_9ACAR</name>
<keyword evidence="2 4" id="KW-0694">RNA-binding</keyword>
<dbReference type="InterPro" id="IPR035979">
    <property type="entry name" value="RBD_domain_sf"/>
</dbReference>
<protein>
    <recommendedName>
        <fullName evidence="6">RRM domain-containing protein</fullName>
    </recommendedName>
</protein>
<dbReference type="PANTHER" id="PTHR46754">
    <property type="entry name" value="MKI67 FHA DOMAIN-INTERACTING NUCLEOLAR PHOSPHOPROTEIN"/>
    <property type="match status" value="1"/>
</dbReference>
<evidence type="ECO:0000256" key="2">
    <source>
        <dbReference type="ARBA" id="ARBA00022884"/>
    </source>
</evidence>
<feature type="region of interest" description="Disordered" evidence="5">
    <location>
        <begin position="1"/>
        <end position="45"/>
    </location>
</feature>
<gene>
    <name evidence="7" type="ORF">ONB1V03_LOCUS8228</name>
</gene>
<sequence length="146" mass="16765">MFSLSKSVSKLKSLKSGSNGAQINGRKAVGKTKTKKPKVTQKTEEKDVRRGVIMISHFPIGFYEKQMFEYFSQFGKILRIRISKNKKTGKRRNYGFIEFEFEEVAQIVANTMDNYLMQIDATLGGEGETKFVQQLEQSVRQFHTNP</sequence>
<evidence type="ECO:0000256" key="3">
    <source>
        <dbReference type="ARBA" id="ARBA00023242"/>
    </source>
</evidence>
<dbReference type="EMBL" id="OC919411">
    <property type="protein sequence ID" value="CAD7651288.1"/>
    <property type="molecule type" value="Genomic_DNA"/>
</dbReference>
<proteinExistence type="predicted"/>
<keyword evidence="8" id="KW-1185">Reference proteome</keyword>
<feature type="compositionally biased region" description="Low complexity" evidence="5">
    <location>
        <begin position="1"/>
        <end position="18"/>
    </location>
</feature>
<dbReference type="AlphaFoldDB" id="A0A7R9QNZ3"/>
<feature type="domain" description="RRM" evidence="6">
    <location>
        <begin position="51"/>
        <end position="137"/>
    </location>
</feature>
<dbReference type="CDD" id="cd12307">
    <property type="entry name" value="RRM_NIFK_like"/>
    <property type="match status" value="1"/>
</dbReference>
<evidence type="ECO:0000256" key="4">
    <source>
        <dbReference type="PROSITE-ProRule" id="PRU00176"/>
    </source>
</evidence>
<dbReference type="OrthoDB" id="21467at2759"/>
<evidence type="ECO:0000259" key="6">
    <source>
        <dbReference type="PROSITE" id="PS50102"/>
    </source>
</evidence>
<feature type="compositionally biased region" description="Basic residues" evidence="5">
    <location>
        <begin position="28"/>
        <end position="39"/>
    </location>
</feature>
<dbReference type="SMART" id="SM00360">
    <property type="entry name" value="RRM"/>
    <property type="match status" value="1"/>
</dbReference>
<dbReference type="GO" id="GO:0003723">
    <property type="term" value="F:RNA binding"/>
    <property type="evidence" value="ECO:0007669"/>
    <property type="project" value="UniProtKB-UniRule"/>
</dbReference>
<dbReference type="PROSITE" id="PS50102">
    <property type="entry name" value="RRM"/>
    <property type="match status" value="1"/>
</dbReference>
<organism evidence="7">
    <name type="scientific">Oppiella nova</name>
    <dbReference type="NCBI Taxonomy" id="334625"/>
    <lineage>
        <taxon>Eukaryota</taxon>
        <taxon>Metazoa</taxon>
        <taxon>Ecdysozoa</taxon>
        <taxon>Arthropoda</taxon>
        <taxon>Chelicerata</taxon>
        <taxon>Arachnida</taxon>
        <taxon>Acari</taxon>
        <taxon>Acariformes</taxon>
        <taxon>Sarcoptiformes</taxon>
        <taxon>Oribatida</taxon>
        <taxon>Brachypylina</taxon>
        <taxon>Oppioidea</taxon>
        <taxon>Oppiidae</taxon>
        <taxon>Oppiella</taxon>
    </lineage>
</organism>
<dbReference type="GO" id="GO:0005730">
    <property type="term" value="C:nucleolus"/>
    <property type="evidence" value="ECO:0007669"/>
    <property type="project" value="UniProtKB-SubCell"/>
</dbReference>
<evidence type="ECO:0000313" key="7">
    <source>
        <dbReference type="EMBL" id="CAD7651288.1"/>
    </source>
</evidence>
<evidence type="ECO:0000256" key="1">
    <source>
        <dbReference type="ARBA" id="ARBA00004604"/>
    </source>
</evidence>
<dbReference type="SUPFAM" id="SSF54928">
    <property type="entry name" value="RNA-binding domain, RBD"/>
    <property type="match status" value="1"/>
</dbReference>